<evidence type="ECO:0000256" key="2">
    <source>
        <dbReference type="ARBA" id="ARBA00023134"/>
    </source>
</evidence>
<gene>
    <name evidence="4" type="ORF">COV86_01665</name>
</gene>
<organism evidence="4 5">
    <name type="scientific">Candidatus Roizmanbacteria bacterium CG11_big_fil_rev_8_21_14_0_20_35_14</name>
    <dbReference type="NCBI Taxonomy" id="1974855"/>
    <lineage>
        <taxon>Bacteria</taxon>
        <taxon>Candidatus Roizmaniibacteriota</taxon>
    </lineage>
</organism>
<evidence type="ECO:0000259" key="3">
    <source>
        <dbReference type="Pfam" id="PF01467"/>
    </source>
</evidence>
<dbReference type="InterPro" id="IPR007164">
    <property type="entry name" value="GTP-dep_dephospho-CoA_kin"/>
</dbReference>
<proteinExistence type="inferred from homology"/>
<dbReference type="NCBIfam" id="NF001985">
    <property type="entry name" value="PRK00777.1"/>
    <property type="match status" value="1"/>
</dbReference>
<dbReference type="GO" id="GO:0005525">
    <property type="term" value="F:GTP binding"/>
    <property type="evidence" value="ECO:0007669"/>
    <property type="project" value="UniProtKB-KW"/>
</dbReference>
<dbReference type="PANTHER" id="PTHR40732">
    <property type="entry name" value="UPF0218 PROTEIN TK1697"/>
    <property type="match status" value="1"/>
</dbReference>
<dbReference type="HAMAP" id="MF_00590">
    <property type="entry name" value="Dephospho_CoA_kinase_GTP_dep"/>
    <property type="match status" value="1"/>
</dbReference>
<dbReference type="GO" id="GO:0015937">
    <property type="term" value="P:coenzyme A biosynthetic process"/>
    <property type="evidence" value="ECO:0007669"/>
    <property type="project" value="InterPro"/>
</dbReference>
<protein>
    <recommendedName>
        <fullName evidence="3">Cytidyltransferase-like domain-containing protein</fullName>
    </recommendedName>
</protein>
<comment type="caution">
    <text evidence="4">The sequence shown here is derived from an EMBL/GenBank/DDBJ whole genome shotgun (WGS) entry which is preliminary data.</text>
</comment>
<name>A0A2H0KQ92_9BACT</name>
<dbReference type="Pfam" id="PF01467">
    <property type="entry name" value="CTP_transf_like"/>
    <property type="match status" value="2"/>
</dbReference>
<sequence length="516" mass="59587">MKYHIALLVGRFQPFHKGHLYLVKKALQEAEKLVIGIGSANISDENNPLDYEIRRKIIKAVAYKEKIEDRVIKIAALEDFFNDKKWLNNVKKQVGEFDLVVGNNEWTNKIMEKAGYPVKRFPYYKRFLYEGWRIRKLVKEGKKWQDRVPDYLIKLFSTSLEQYSSSERSESRRNRFKHVVLGGTFDHFHKGHQAMIDKAFQIGKKITIGIATKKLYQNKLLNETVEPFETRKRNLLTYIFNKFSHDRVKTRSFSEFTGGADKNKNIDVIIVSRLSYLNALKINKLRERNDLKPLRTVIVKDVLADDGKLLSSERIRAGEINREGKVYLDCFKKTLILPENLREELRKPLGKVFKTTQQIVGAIFTMPTGRQESPKKPTIIIAVGDIIVDSLLKEGIRPDIKIIDFRSRRKPLKTTEPVLGSKKIFPFSSTPVFNKPGTIDLKTAKKLKELIQKAIFKKQKSWLVIDGEEDLLALPSILFAPLGSLVLYGHWQLGVIGIEVTEESKNMVLKIINKFN</sequence>
<dbReference type="SUPFAM" id="SSF52374">
    <property type="entry name" value="Nucleotidylyl transferase"/>
    <property type="match status" value="2"/>
</dbReference>
<dbReference type="EMBL" id="PCVL01000018">
    <property type="protein sequence ID" value="PIQ72693.1"/>
    <property type="molecule type" value="Genomic_DNA"/>
</dbReference>
<evidence type="ECO:0000313" key="5">
    <source>
        <dbReference type="Proteomes" id="UP000229570"/>
    </source>
</evidence>
<keyword evidence="2" id="KW-0342">GTP-binding</keyword>
<dbReference type="InterPro" id="IPR014729">
    <property type="entry name" value="Rossmann-like_a/b/a_fold"/>
</dbReference>
<keyword evidence="1" id="KW-0547">Nucleotide-binding</keyword>
<dbReference type="NCBIfam" id="TIGR00125">
    <property type="entry name" value="cyt_tran_rel"/>
    <property type="match status" value="2"/>
</dbReference>
<feature type="domain" description="Cytidyltransferase-like" evidence="3">
    <location>
        <begin position="7"/>
        <end position="69"/>
    </location>
</feature>
<dbReference type="Pfam" id="PF04019">
    <property type="entry name" value="DUF359"/>
    <property type="match status" value="1"/>
</dbReference>
<dbReference type="Gene3D" id="3.40.50.620">
    <property type="entry name" value="HUPs"/>
    <property type="match status" value="2"/>
</dbReference>
<dbReference type="Proteomes" id="UP000229570">
    <property type="component" value="Unassembled WGS sequence"/>
</dbReference>
<reference evidence="4 5" key="1">
    <citation type="submission" date="2017-09" db="EMBL/GenBank/DDBJ databases">
        <title>Depth-based differentiation of microbial function through sediment-hosted aquifers and enrichment of novel symbionts in the deep terrestrial subsurface.</title>
        <authorList>
            <person name="Probst A.J."/>
            <person name="Ladd B."/>
            <person name="Jarett J.K."/>
            <person name="Geller-Mcgrath D.E."/>
            <person name="Sieber C.M."/>
            <person name="Emerson J.B."/>
            <person name="Anantharaman K."/>
            <person name="Thomas B.C."/>
            <person name="Malmstrom R."/>
            <person name="Stieglmeier M."/>
            <person name="Klingl A."/>
            <person name="Woyke T."/>
            <person name="Ryan C.M."/>
            <person name="Banfield J.F."/>
        </authorList>
    </citation>
    <scope>NUCLEOTIDE SEQUENCE [LARGE SCALE GENOMIC DNA]</scope>
    <source>
        <strain evidence="4">CG11_big_fil_rev_8_21_14_0_20_35_14</strain>
    </source>
</reference>
<feature type="domain" description="Cytidyltransferase-like" evidence="3">
    <location>
        <begin position="180"/>
        <end position="317"/>
    </location>
</feature>
<evidence type="ECO:0000313" key="4">
    <source>
        <dbReference type="EMBL" id="PIQ72693.1"/>
    </source>
</evidence>
<dbReference type="PANTHER" id="PTHR40732:SF1">
    <property type="entry name" value="GTP-DEPENDENT DEPHOSPHO-COA KINASE"/>
    <property type="match status" value="1"/>
</dbReference>
<evidence type="ECO:0000256" key="1">
    <source>
        <dbReference type="ARBA" id="ARBA00022741"/>
    </source>
</evidence>
<dbReference type="GO" id="GO:0016301">
    <property type="term" value="F:kinase activity"/>
    <property type="evidence" value="ECO:0007669"/>
    <property type="project" value="InterPro"/>
</dbReference>
<accession>A0A2H0KQ92</accession>
<dbReference type="AlphaFoldDB" id="A0A2H0KQ92"/>
<dbReference type="InterPro" id="IPR004821">
    <property type="entry name" value="Cyt_trans-like"/>
</dbReference>